<dbReference type="Gene3D" id="1.20.5.5270">
    <property type="match status" value="1"/>
</dbReference>
<dbReference type="AlphaFoldDB" id="A0A427YPT3"/>
<gene>
    <name evidence="11" type="ORF">EHS25_007477</name>
</gene>
<comment type="caution">
    <text evidence="11">The sequence shown here is derived from an EMBL/GenBank/DDBJ whole genome shotgun (WGS) entry which is preliminary data.</text>
</comment>
<keyword evidence="5 8" id="KW-0067">ATP-binding</keyword>
<feature type="binding site" evidence="8">
    <location>
        <begin position="259"/>
        <end position="267"/>
    </location>
    <ligand>
        <name>ATP</name>
        <dbReference type="ChEBI" id="CHEBI:30616"/>
    </ligand>
</feature>
<evidence type="ECO:0000313" key="12">
    <source>
        <dbReference type="Proteomes" id="UP000279259"/>
    </source>
</evidence>
<dbReference type="InterPro" id="IPR003959">
    <property type="entry name" value="ATPase_AAA_core"/>
</dbReference>
<keyword evidence="4 9" id="KW-0720">Serine protease</keyword>
<dbReference type="Pfam" id="PF05362">
    <property type="entry name" value="Lon_C"/>
    <property type="match status" value="1"/>
</dbReference>
<dbReference type="OrthoDB" id="2411602at2759"/>
<dbReference type="GO" id="GO:0030163">
    <property type="term" value="P:protein catabolic process"/>
    <property type="evidence" value="ECO:0007669"/>
    <property type="project" value="InterPro"/>
</dbReference>
<keyword evidence="2 8" id="KW-0547">Nucleotide-binding</keyword>
<keyword evidence="6" id="KW-0576">Peroxisome</keyword>
<keyword evidence="3 9" id="KW-0378">Hydrolase</keyword>
<evidence type="ECO:0000256" key="5">
    <source>
        <dbReference type="ARBA" id="ARBA00022840"/>
    </source>
</evidence>
<keyword evidence="1 9" id="KW-0645">Protease</keyword>
<reference evidence="11 12" key="1">
    <citation type="submission" date="2018-11" db="EMBL/GenBank/DDBJ databases">
        <title>Genome sequence of Saitozyma podzolica DSM 27192.</title>
        <authorList>
            <person name="Aliyu H."/>
            <person name="Gorte O."/>
            <person name="Ochsenreither K."/>
        </authorList>
    </citation>
    <scope>NUCLEOTIDE SEQUENCE [LARGE SCALE GENOMIC DNA]</scope>
    <source>
        <strain evidence="11 12">DSM 27192</strain>
    </source>
</reference>
<dbReference type="EMBL" id="RSCD01000004">
    <property type="protein sequence ID" value="RSH93124.1"/>
    <property type="molecule type" value="Genomic_DNA"/>
</dbReference>
<evidence type="ECO:0000256" key="6">
    <source>
        <dbReference type="ARBA" id="ARBA00023140"/>
    </source>
</evidence>
<dbReference type="InterPro" id="IPR014721">
    <property type="entry name" value="Ribsml_uS5_D2-typ_fold_subgr"/>
</dbReference>
<dbReference type="Gene3D" id="3.30.230.10">
    <property type="match status" value="1"/>
</dbReference>
<comment type="similarity">
    <text evidence="9">Belongs to the peptidase S16 family.</text>
</comment>
<organism evidence="11 12">
    <name type="scientific">Saitozyma podzolica</name>
    <dbReference type="NCBI Taxonomy" id="1890683"/>
    <lineage>
        <taxon>Eukaryota</taxon>
        <taxon>Fungi</taxon>
        <taxon>Dikarya</taxon>
        <taxon>Basidiomycota</taxon>
        <taxon>Agaricomycotina</taxon>
        <taxon>Tremellomycetes</taxon>
        <taxon>Tremellales</taxon>
        <taxon>Trimorphomycetaceae</taxon>
        <taxon>Saitozyma</taxon>
    </lineage>
</organism>
<evidence type="ECO:0000259" key="10">
    <source>
        <dbReference type="PROSITE" id="PS51786"/>
    </source>
</evidence>
<dbReference type="FunFam" id="1.10.8.60:FF:000091">
    <property type="entry name" value="Lon protease homolog 2, peroxisomal"/>
    <property type="match status" value="1"/>
</dbReference>
<evidence type="ECO:0000256" key="9">
    <source>
        <dbReference type="PROSITE-ProRule" id="PRU01122"/>
    </source>
</evidence>
<dbReference type="InterPro" id="IPR004815">
    <property type="entry name" value="Lon_bac/euk-typ"/>
</dbReference>
<dbReference type="InterPro" id="IPR008269">
    <property type="entry name" value="Lon_proteolytic"/>
</dbReference>
<dbReference type="SUPFAM" id="SSF54211">
    <property type="entry name" value="Ribosomal protein S5 domain 2-like"/>
    <property type="match status" value="1"/>
</dbReference>
<dbReference type="PROSITE" id="PS51786">
    <property type="entry name" value="LON_PROTEOLYTIC"/>
    <property type="match status" value="1"/>
</dbReference>
<dbReference type="GO" id="GO:0006508">
    <property type="term" value="P:proteolysis"/>
    <property type="evidence" value="ECO:0007669"/>
    <property type="project" value="UniProtKB-KW"/>
</dbReference>
<evidence type="ECO:0000256" key="7">
    <source>
        <dbReference type="PIRSR" id="PIRSR001174-1"/>
    </source>
</evidence>
<feature type="active site" evidence="7 9">
    <location>
        <position position="597"/>
    </location>
</feature>
<protein>
    <recommendedName>
        <fullName evidence="10">Lon proteolytic domain-containing protein</fullName>
    </recommendedName>
</protein>
<dbReference type="InterPro" id="IPR027065">
    <property type="entry name" value="Lon_Prtase"/>
</dbReference>
<feature type="active site" evidence="7 9">
    <location>
        <position position="640"/>
    </location>
</feature>
<dbReference type="SUPFAM" id="SSF52540">
    <property type="entry name" value="P-loop containing nucleoside triphosphate hydrolases"/>
    <property type="match status" value="1"/>
</dbReference>
<dbReference type="PRINTS" id="PR00830">
    <property type="entry name" value="ENDOLAPTASE"/>
</dbReference>
<evidence type="ECO:0000256" key="4">
    <source>
        <dbReference type="ARBA" id="ARBA00022825"/>
    </source>
</evidence>
<dbReference type="GO" id="GO:0016887">
    <property type="term" value="F:ATP hydrolysis activity"/>
    <property type="evidence" value="ECO:0007669"/>
    <property type="project" value="InterPro"/>
</dbReference>
<evidence type="ECO:0000313" key="11">
    <source>
        <dbReference type="EMBL" id="RSH93124.1"/>
    </source>
</evidence>
<keyword evidence="12" id="KW-1185">Reference proteome</keyword>
<dbReference type="InterPro" id="IPR027417">
    <property type="entry name" value="P-loop_NTPase"/>
</dbReference>
<evidence type="ECO:0000256" key="3">
    <source>
        <dbReference type="ARBA" id="ARBA00022801"/>
    </source>
</evidence>
<accession>A0A427YPT3</accession>
<dbReference type="PIRSF" id="PIRSF001174">
    <property type="entry name" value="Lon_proteas"/>
    <property type="match status" value="1"/>
</dbReference>
<dbReference type="STRING" id="1890683.A0A427YPT3"/>
<evidence type="ECO:0000256" key="1">
    <source>
        <dbReference type="ARBA" id="ARBA00022670"/>
    </source>
</evidence>
<proteinExistence type="inferred from homology"/>
<dbReference type="Gene3D" id="3.40.50.300">
    <property type="entry name" value="P-loop containing nucleotide triphosphate hydrolases"/>
    <property type="match status" value="1"/>
</dbReference>
<dbReference type="Pfam" id="PF22667">
    <property type="entry name" value="Lon_lid"/>
    <property type="match status" value="1"/>
</dbReference>
<dbReference type="GO" id="GO:0004252">
    <property type="term" value="F:serine-type endopeptidase activity"/>
    <property type="evidence" value="ECO:0007669"/>
    <property type="project" value="UniProtKB-UniRule"/>
</dbReference>
<dbReference type="GO" id="GO:0005524">
    <property type="term" value="F:ATP binding"/>
    <property type="evidence" value="ECO:0007669"/>
    <property type="project" value="UniProtKB-KW"/>
</dbReference>
<dbReference type="InterPro" id="IPR020568">
    <property type="entry name" value="Ribosomal_Su5_D2-typ_SF"/>
</dbReference>
<dbReference type="InterPro" id="IPR054594">
    <property type="entry name" value="Lon_lid"/>
</dbReference>
<dbReference type="GO" id="GO:0004176">
    <property type="term" value="F:ATP-dependent peptidase activity"/>
    <property type="evidence" value="ECO:0007669"/>
    <property type="project" value="UniProtKB-UniRule"/>
</dbReference>
<evidence type="ECO:0000256" key="2">
    <source>
        <dbReference type="ARBA" id="ARBA00022741"/>
    </source>
</evidence>
<dbReference type="PANTHER" id="PTHR10046">
    <property type="entry name" value="ATP DEPENDENT LON PROTEASE FAMILY MEMBER"/>
    <property type="match status" value="1"/>
</dbReference>
<dbReference type="Gene3D" id="1.10.8.60">
    <property type="match status" value="1"/>
</dbReference>
<dbReference type="Pfam" id="PF00004">
    <property type="entry name" value="AAA"/>
    <property type="match status" value="1"/>
</dbReference>
<dbReference type="Proteomes" id="UP000279259">
    <property type="component" value="Unassembled WGS sequence"/>
</dbReference>
<sequence>MSSTTPFLPSTLPLIPLPPPQVLYPHLRVTLPLRPSHLAVVLSSIAENAQNQKIEDGARLVGVVPVVESERRIGRWACATAQPSTPSKSQTPEDLQPLETLRDRRAAELSRPARTAIDRELARLTKIPPQSAEYGVAKTYVEWLLALPWKRVTTLDTEVDLEQARKRLEEDHEGLEKVKRRVVEYLAVYRLKKQLYLEQLQKCKQISLPTSKGDGRAALDPSTADDLLELIPPTSERRRSKREMPLQWRARVLQTASFGTRDRSSSSSIARSLAASMGRKFHRISLGGVRDEAEIRGHRRTYVGALPGLLVQGLRKVGVSNPLILLDELDKVGTSNFHGDPSAALLETLDPAQNWTFHDHYLGDVPLDLSQVTFVATANTTDTISPPLLDRCEVIECSGYVMDEKVRIATRFLVPKQVKENGLTMDMVRIGEEAVLKVVTDYTREAGVRSLEREIGKLCRTKAVEYSSARDKGQLSDYNPEISVADVERILGVARFDQEVREEVHRPGVMTGLAYRGSGTGGILLIETTLVPGGKGRLVLTGSLGDVIKESAELGLTWVKAHAVQLGIVSHSHEDPLKDVDLHLHLPSGAVRKDGPSAGVGMVLAMVSLLTGRTVPSTLAVTGEVTLRGAVTAVGGIKEKVLGAHRAGITKVILPKRNFKDVQADLPQSMRTQMSFAYVGTIEEALEEVWGRDVWAVKGGARVEARL</sequence>
<evidence type="ECO:0000256" key="8">
    <source>
        <dbReference type="PIRSR" id="PIRSR001174-2"/>
    </source>
</evidence>
<name>A0A427YPT3_9TREE</name>
<feature type="domain" description="Lon proteolytic" evidence="10">
    <location>
        <begin position="504"/>
        <end position="692"/>
    </location>
</feature>